<comment type="caution">
    <text evidence="2">The sequence shown here is derived from an EMBL/GenBank/DDBJ whole genome shotgun (WGS) entry which is preliminary data.</text>
</comment>
<feature type="domain" description="Thioesterase" evidence="1">
    <location>
        <begin position="52"/>
        <end position="122"/>
    </location>
</feature>
<dbReference type="CDD" id="cd03443">
    <property type="entry name" value="PaaI_thioesterase"/>
    <property type="match status" value="1"/>
</dbReference>
<dbReference type="EMBL" id="BMZA01000001">
    <property type="protein sequence ID" value="GGY89933.1"/>
    <property type="molecule type" value="Genomic_DNA"/>
</dbReference>
<reference evidence="2" key="2">
    <citation type="submission" date="2020-09" db="EMBL/GenBank/DDBJ databases">
        <authorList>
            <person name="Sun Q."/>
            <person name="Kim S."/>
        </authorList>
    </citation>
    <scope>NUCLEOTIDE SEQUENCE</scope>
    <source>
        <strain evidence="2">KCTC 32255</strain>
    </source>
</reference>
<organism evidence="2 3">
    <name type="scientific">Novosphingobium colocasiae</name>
    <dbReference type="NCBI Taxonomy" id="1256513"/>
    <lineage>
        <taxon>Bacteria</taxon>
        <taxon>Pseudomonadati</taxon>
        <taxon>Pseudomonadota</taxon>
        <taxon>Alphaproteobacteria</taxon>
        <taxon>Sphingomonadales</taxon>
        <taxon>Sphingomonadaceae</taxon>
        <taxon>Novosphingobium</taxon>
    </lineage>
</organism>
<name>A0A918P858_9SPHN</name>
<dbReference type="Gene3D" id="3.10.129.10">
    <property type="entry name" value="Hotdog Thioesterase"/>
    <property type="match status" value="1"/>
</dbReference>
<sequence length="137" mass="15071">MSVEQGPPPLPGTWVTGIVTRTGEWTVGDVWVDRENRRYALLVGERHCNATGTMHGGAMATFLDGQAFVYQDPDGDDLHTPTVTLSVDYLSRAVPGDWLVADVALIKKTKTLLFTEAKAFVGTRIIARSSAIYRNYE</sequence>
<evidence type="ECO:0000313" key="3">
    <source>
        <dbReference type="Proteomes" id="UP000648075"/>
    </source>
</evidence>
<protein>
    <recommendedName>
        <fullName evidence="1">Thioesterase domain-containing protein</fullName>
    </recommendedName>
</protein>
<dbReference type="InterPro" id="IPR029069">
    <property type="entry name" value="HotDog_dom_sf"/>
</dbReference>
<dbReference type="Proteomes" id="UP000648075">
    <property type="component" value="Unassembled WGS sequence"/>
</dbReference>
<gene>
    <name evidence="2" type="ORF">GCM10011614_00540</name>
</gene>
<dbReference type="InterPro" id="IPR006683">
    <property type="entry name" value="Thioestr_dom"/>
</dbReference>
<dbReference type="Pfam" id="PF03061">
    <property type="entry name" value="4HBT"/>
    <property type="match status" value="1"/>
</dbReference>
<dbReference type="AlphaFoldDB" id="A0A918P858"/>
<dbReference type="GO" id="GO:0016790">
    <property type="term" value="F:thiolester hydrolase activity"/>
    <property type="evidence" value="ECO:0007669"/>
    <property type="project" value="UniProtKB-ARBA"/>
</dbReference>
<keyword evidence="3" id="KW-1185">Reference proteome</keyword>
<evidence type="ECO:0000313" key="2">
    <source>
        <dbReference type="EMBL" id="GGY89933.1"/>
    </source>
</evidence>
<accession>A0A918P858</accession>
<reference evidence="2" key="1">
    <citation type="journal article" date="2014" name="Int. J. Syst. Evol. Microbiol.">
        <title>Complete genome sequence of Corynebacterium casei LMG S-19264T (=DSM 44701T), isolated from a smear-ripened cheese.</title>
        <authorList>
            <consortium name="US DOE Joint Genome Institute (JGI-PGF)"/>
            <person name="Walter F."/>
            <person name="Albersmeier A."/>
            <person name="Kalinowski J."/>
            <person name="Ruckert C."/>
        </authorList>
    </citation>
    <scope>NUCLEOTIDE SEQUENCE</scope>
    <source>
        <strain evidence="2">KCTC 32255</strain>
    </source>
</reference>
<dbReference type="RefSeq" id="WP_189619095.1">
    <property type="nucleotide sequence ID" value="NZ_BMZA01000001.1"/>
</dbReference>
<dbReference type="SUPFAM" id="SSF54637">
    <property type="entry name" value="Thioesterase/thiol ester dehydrase-isomerase"/>
    <property type="match status" value="1"/>
</dbReference>
<evidence type="ECO:0000259" key="1">
    <source>
        <dbReference type="Pfam" id="PF03061"/>
    </source>
</evidence>
<proteinExistence type="predicted"/>